<evidence type="ECO:0000313" key="3">
    <source>
        <dbReference type="Proteomes" id="UP000198882"/>
    </source>
</evidence>
<proteinExistence type="predicted"/>
<evidence type="ECO:0000256" key="1">
    <source>
        <dbReference type="SAM" id="MobiDB-lite"/>
    </source>
</evidence>
<evidence type="ECO:0000313" key="2">
    <source>
        <dbReference type="EMBL" id="SDK92199.1"/>
    </source>
</evidence>
<dbReference type="EMBL" id="FNFE01000008">
    <property type="protein sequence ID" value="SDK92199.1"/>
    <property type="molecule type" value="Genomic_DNA"/>
</dbReference>
<dbReference type="RefSeq" id="WP_090311794.1">
    <property type="nucleotide sequence ID" value="NZ_FNFE01000008.1"/>
</dbReference>
<feature type="region of interest" description="Disordered" evidence="1">
    <location>
        <begin position="45"/>
        <end position="90"/>
    </location>
</feature>
<dbReference type="Proteomes" id="UP000198882">
    <property type="component" value="Unassembled WGS sequence"/>
</dbReference>
<reference evidence="3" key="1">
    <citation type="submission" date="2016-10" db="EMBL/GenBank/DDBJ databases">
        <authorList>
            <person name="Varghese N."/>
            <person name="Submissions S."/>
        </authorList>
    </citation>
    <scope>NUCLEOTIDE SEQUENCE [LARGE SCALE GENOMIC DNA]</scope>
    <source>
        <strain evidence="3">B4,CECT 8067,JCM 17497</strain>
    </source>
</reference>
<dbReference type="STRING" id="1095776.SAMN04515672_4297"/>
<feature type="compositionally biased region" description="Acidic residues" evidence="1">
    <location>
        <begin position="72"/>
        <end position="84"/>
    </location>
</feature>
<gene>
    <name evidence="2" type="ORF">SAMN04515672_4297</name>
</gene>
<keyword evidence="3" id="KW-1185">Reference proteome</keyword>
<feature type="compositionally biased region" description="Basic and acidic residues" evidence="1">
    <location>
        <begin position="48"/>
        <end position="58"/>
    </location>
</feature>
<dbReference type="OrthoDB" id="204292at2157"/>
<accession>A0A1G9FUW8</accession>
<name>A0A1G9FUW8_9EURY</name>
<protein>
    <submittedName>
        <fullName evidence="2">Uncharacterized protein</fullName>
    </submittedName>
</protein>
<organism evidence="2 3">
    <name type="scientific">Natronorubrum texcoconense</name>
    <dbReference type="NCBI Taxonomy" id="1095776"/>
    <lineage>
        <taxon>Archaea</taxon>
        <taxon>Methanobacteriati</taxon>
        <taxon>Methanobacteriota</taxon>
        <taxon>Stenosarchaea group</taxon>
        <taxon>Halobacteria</taxon>
        <taxon>Halobacteriales</taxon>
        <taxon>Natrialbaceae</taxon>
        <taxon>Natronorubrum</taxon>
    </lineage>
</organism>
<dbReference type="AlphaFoldDB" id="A0A1G9FUW8"/>
<sequence>MTTRDRPQPPTDIDRELDDLLDGLERRDADTLRAVSSYLEDLAAWKAADTDEQRRPATDAESGDGDITRDENEPETSVDDDLEYPSDVPARASVTVKEIAGTTYHYYQWRDGDRIESKTVER</sequence>